<dbReference type="PRINTS" id="PR00069">
    <property type="entry name" value="ALDKETRDTASE"/>
</dbReference>
<evidence type="ECO:0000259" key="1">
    <source>
        <dbReference type="Pfam" id="PF00248"/>
    </source>
</evidence>
<comment type="caution">
    <text evidence="2">The sequence shown here is derived from an EMBL/GenBank/DDBJ whole genome shotgun (WGS) entry which is preliminary data.</text>
</comment>
<accession>A0AAW1TU51</accession>
<dbReference type="PROSITE" id="PS00062">
    <property type="entry name" value="ALDOKETO_REDUCTASE_2"/>
    <property type="match status" value="1"/>
</dbReference>
<dbReference type="InterPro" id="IPR023210">
    <property type="entry name" value="NADP_OxRdtase_dom"/>
</dbReference>
<gene>
    <name evidence="2" type="ORF">WA026_005867</name>
</gene>
<dbReference type="AlphaFoldDB" id="A0AAW1TU51"/>
<dbReference type="InterPro" id="IPR018170">
    <property type="entry name" value="Aldo/ket_reductase_CS"/>
</dbReference>
<evidence type="ECO:0000313" key="3">
    <source>
        <dbReference type="Proteomes" id="UP001431783"/>
    </source>
</evidence>
<feature type="domain" description="NADP-dependent oxidoreductase" evidence="1">
    <location>
        <begin position="33"/>
        <end position="300"/>
    </location>
</feature>
<dbReference type="Proteomes" id="UP001431783">
    <property type="component" value="Unassembled WGS sequence"/>
</dbReference>
<reference evidence="2 3" key="1">
    <citation type="submission" date="2023-03" db="EMBL/GenBank/DDBJ databases">
        <title>Genome insight into feeding habits of ladybird beetles.</title>
        <authorList>
            <person name="Li H.-S."/>
            <person name="Huang Y.-H."/>
            <person name="Pang H."/>
        </authorList>
    </citation>
    <scope>NUCLEOTIDE SEQUENCE [LARGE SCALE GENOMIC DNA]</scope>
    <source>
        <strain evidence="2">SYSU_2023b</strain>
        <tissue evidence="2">Whole body</tissue>
    </source>
</reference>
<dbReference type="PANTHER" id="PTHR11732">
    <property type="entry name" value="ALDO/KETO REDUCTASE"/>
    <property type="match status" value="1"/>
</dbReference>
<dbReference type="GO" id="GO:0016491">
    <property type="term" value="F:oxidoreductase activity"/>
    <property type="evidence" value="ECO:0007669"/>
    <property type="project" value="InterPro"/>
</dbReference>
<evidence type="ECO:0000313" key="2">
    <source>
        <dbReference type="EMBL" id="KAK9875067.1"/>
    </source>
</evidence>
<dbReference type="Pfam" id="PF00248">
    <property type="entry name" value="Aldo_ket_red"/>
    <property type="match status" value="1"/>
</dbReference>
<dbReference type="SUPFAM" id="SSF51430">
    <property type="entry name" value="NAD(P)-linked oxidoreductase"/>
    <property type="match status" value="1"/>
</dbReference>
<dbReference type="InterPro" id="IPR020471">
    <property type="entry name" value="AKR"/>
</dbReference>
<protein>
    <recommendedName>
        <fullName evidence="1">NADP-dependent oxidoreductase domain-containing protein</fullName>
    </recommendedName>
</protein>
<organism evidence="2 3">
    <name type="scientific">Henosepilachna vigintioctopunctata</name>
    <dbReference type="NCBI Taxonomy" id="420089"/>
    <lineage>
        <taxon>Eukaryota</taxon>
        <taxon>Metazoa</taxon>
        <taxon>Ecdysozoa</taxon>
        <taxon>Arthropoda</taxon>
        <taxon>Hexapoda</taxon>
        <taxon>Insecta</taxon>
        <taxon>Pterygota</taxon>
        <taxon>Neoptera</taxon>
        <taxon>Endopterygota</taxon>
        <taxon>Coleoptera</taxon>
        <taxon>Polyphaga</taxon>
        <taxon>Cucujiformia</taxon>
        <taxon>Coccinelloidea</taxon>
        <taxon>Coccinellidae</taxon>
        <taxon>Epilachninae</taxon>
        <taxon>Epilachnini</taxon>
        <taxon>Henosepilachna</taxon>
    </lineage>
</organism>
<dbReference type="EMBL" id="JARQZJ010000032">
    <property type="protein sequence ID" value="KAK9875067.1"/>
    <property type="molecule type" value="Genomic_DNA"/>
</dbReference>
<sequence length="325" mass="37120">MNYSSILLNNAARIPIIGFRTSTIEDPIQLKLAMEAALKSGCRHFDTNNLNKNERIVGKVIERWISRGLLKREELFITATLPMAGVHPERVEIFMDKSLKNLGLDYVDLYLIQFPVTVKYNEIIDLPVNEMGEIQTETTDLIEVWQKMEDMSDYSRARAIGVSNFNKDQILRILEKARIKPAVLQIEIHPYFQNQHLVDFCGQKGITVVAYSPFGSPRTNPFNKEEGSLKNKTFNVLEDKTVISISEKHSKTPAQIVSRFLVHMGVAIIWKSSNTSRISENMDIFNYSLDKSDIIKLKNLDKGDNARTNSMALKGLLEHPEYPFK</sequence>
<dbReference type="InterPro" id="IPR036812">
    <property type="entry name" value="NAD(P)_OxRdtase_dom_sf"/>
</dbReference>
<dbReference type="PIRSF" id="PIRSF000097">
    <property type="entry name" value="AKR"/>
    <property type="match status" value="1"/>
</dbReference>
<dbReference type="Gene3D" id="3.20.20.100">
    <property type="entry name" value="NADP-dependent oxidoreductase domain"/>
    <property type="match status" value="1"/>
</dbReference>
<keyword evidence="3" id="KW-1185">Reference proteome</keyword>
<name>A0AAW1TU51_9CUCU</name>
<proteinExistence type="predicted"/>